<sequence length="273" mass="30107">MAIDSYIPTTWNDERFVYPEDFTKWEQQFKKIVDEINRHTGTKNDHNITKADVGLSNVNNFGIASLEEAQMGSNSQKYMTPLLTSEAISQLQSLKSINGRTGDVLLSKGDVQLSNVENYGIASTNEAKAGIATDKLMTPANVLESIKEQFNTQNILFEGAAWPAPSTYKFAGGQKVSDQKLGLIFIWSDYDVVPGQANVANNYNFDFTFIPKFFINKHSGANVNVPVATNFNAQVAQITIKTLYLTDTTFAGHDLNSSGLNANDAILRYILGV</sequence>
<accession>Q92CA0</accession>
<dbReference type="AlphaFoldDB" id="Q92CA0"/>
<dbReference type="EMBL" id="AL596168">
    <property type="protein sequence ID" value="CAC96521.1"/>
    <property type="molecule type" value="Genomic_DNA"/>
</dbReference>
<gene>
    <name evidence="1" type="ordered locus">lin1290</name>
</gene>
<protein>
    <submittedName>
        <fullName evidence="1">Lin1290 protein</fullName>
    </submittedName>
</protein>
<dbReference type="Proteomes" id="UP000002513">
    <property type="component" value="Chromosome"/>
</dbReference>
<dbReference type="STRING" id="272626.gene:17565621"/>
<proteinExistence type="predicted"/>
<evidence type="ECO:0000313" key="2">
    <source>
        <dbReference type="Proteomes" id="UP000002513"/>
    </source>
</evidence>
<name>Q92CA0_LISIN</name>
<dbReference type="RefSeq" id="WP_010990902.1">
    <property type="nucleotide sequence ID" value="NC_003212.1"/>
</dbReference>
<evidence type="ECO:0000313" key="1">
    <source>
        <dbReference type="EMBL" id="CAC96521.1"/>
    </source>
</evidence>
<reference evidence="1 2" key="1">
    <citation type="journal article" date="2001" name="Science">
        <title>Comparative genomics of Listeria species.</title>
        <authorList>
            <person name="Glaser P."/>
            <person name="Frangeul L."/>
            <person name="Buchrieser C."/>
            <person name="Rusniok C."/>
            <person name="Amend A."/>
            <person name="Baquero F."/>
            <person name="Berche P."/>
            <person name="Bloecker H."/>
            <person name="Brandt P."/>
            <person name="Chakraborty T."/>
            <person name="Charbit A."/>
            <person name="Chetouani F."/>
            <person name="Couve E."/>
            <person name="de Daruvar A."/>
            <person name="Dehoux P."/>
            <person name="Domann E."/>
            <person name="Dominguez-Bernal G."/>
            <person name="Duchaud E."/>
            <person name="Durant L."/>
            <person name="Dussurget O."/>
            <person name="Entian K.-D."/>
            <person name="Fsihi H."/>
            <person name="Garcia-del Portillo F."/>
            <person name="Garrido P."/>
            <person name="Gautier L."/>
            <person name="Goebel W."/>
            <person name="Gomez-Lopez N."/>
            <person name="Hain T."/>
            <person name="Hauf J."/>
            <person name="Jackson D."/>
            <person name="Jones L.-M."/>
            <person name="Kaerst U."/>
            <person name="Kreft J."/>
            <person name="Kuhn M."/>
            <person name="Kunst F."/>
            <person name="Kurapkat G."/>
            <person name="Madueno E."/>
            <person name="Maitournam A."/>
            <person name="Mata Vicente J."/>
            <person name="Ng E."/>
            <person name="Nedjari H."/>
            <person name="Nordsiek G."/>
            <person name="Novella S."/>
            <person name="de Pablos B."/>
            <person name="Perez-Diaz J.-C."/>
            <person name="Purcell R."/>
            <person name="Remmel B."/>
            <person name="Rose M."/>
            <person name="Schlueter T."/>
            <person name="Simoes N."/>
            <person name="Tierrez A."/>
            <person name="Vazquez-Boland J.-A."/>
            <person name="Voss H."/>
            <person name="Wehland J."/>
            <person name="Cossart P."/>
        </authorList>
    </citation>
    <scope>NUCLEOTIDE SEQUENCE [LARGE SCALE GENOMIC DNA]</scope>
    <source>
        <strain evidence="2">ATCC BAA-680 / CLIP 11262</strain>
    </source>
</reference>
<organism evidence="1 2">
    <name type="scientific">Listeria innocua serovar 6a (strain ATCC BAA-680 / CLIP 11262)</name>
    <dbReference type="NCBI Taxonomy" id="272626"/>
    <lineage>
        <taxon>Bacteria</taxon>
        <taxon>Bacillati</taxon>
        <taxon>Bacillota</taxon>
        <taxon>Bacilli</taxon>
        <taxon>Bacillales</taxon>
        <taxon>Listeriaceae</taxon>
        <taxon>Listeria</taxon>
    </lineage>
</organism>
<dbReference type="KEGG" id="lin:lin1290"/>
<dbReference type="HOGENOM" id="CLU_1018631_0_0_9"/>
<dbReference type="PIR" id="AI1593">
    <property type="entry name" value="AI1593"/>
</dbReference>